<comment type="caution">
    <text evidence="3">The sequence shown here is derived from an EMBL/GenBank/DDBJ whole genome shotgun (WGS) entry which is preliminary data.</text>
</comment>
<dbReference type="InterPro" id="IPR050057">
    <property type="entry name" value="Prokaryotic/Mito_RF"/>
</dbReference>
<feature type="domain" description="Prokaryotic-type class I peptide chain release factors" evidence="2">
    <location>
        <begin position="113"/>
        <end position="129"/>
    </location>
</feature>
<accession>A0A2N9X9C2</accession>
<keyword evidence="4" id="KW-1185">Reference proteome</keyword>
<dbReference type="PANTHER" id="PTHR43804">
    <property type="entry name" value="LD18447P"/>
    <property type="match status" value="1"/>
</dbReference>
<dbReference type="Gene3D" id="3.30.70.1660">
    <property type="match status" value="1"/>
</dbReference>
<dbReference type="InterPro" id="IPR000352">
    <property type="entry name" value="Pep_chain_release_fac_I"/>
</dbReference>
<dbReference type="PANTHER" id="PTHR43804:SF9">
    <property type="entry name" value="PEPTIDE CHAIN RELEASE FACTOR HOMOLOG-RELATED"/>
    <property type="match status" value="1"/>
</dbReference>
<dbReference type="Proteomes" id="UP000230202">
    <property type="component" value="Unassembled WGS sequence"/>
</dbReference>
<dbReference type="InterPro" id="IPR017509">
    <property type="entry name" value="PrfH"/>
</dbReference>
<reference evidence="3" key="1">
    <citation type="journal article" date="2017" name="MBio">
        <title>Type VI secretion-mediated competition in the bee gut microbiome.</title>
        <authorList>
            <person name="Steele M.I."/>
            <person name="Kwong W.K."/>
            <person name="Powell J.E."/>
            <person name="Whiteley M."/>
            <person name="Moran N.A."/>
        </authorList>
    </citation>
    <scope>NUCLEOTIDE SEQUENCE [LARGE SCALE GENOMIC DNA]</scope>
    <source>
        <strain evidence="3">WkB273</strain>
    </source>
</reference>
<gene>
    <name evidence="3" type="ORF">BHC54_01460</name>
</gene>
<dbReference type="SUPFAM" id="SSF75620">
    <property type="entry name" value="Release factor"/>
    <property type="match status" value="1"/>
</dbReference>
<organism evidence="3 4">
    <name type="scientific">Snodgrassella alvi</name>
    <dbReference type="NCBI Taxonomy" id="1196083"/>
    <lineage>
        <taxon>Bacteria</taxon>
        <taxon>Pseudomonadati</taxon>
        <taxon>Pseudomonadota</taxon>
        <taxon>Betaproteobacteria</taxon>
        <taxon>Neisseriales</taxon>
        <taxon>Neisseriaceae</taxon>
        <taxon>Snodgrassella</taxon>
    </lineage>
</organism>
<comment type="similarity">
    <text evidence="1">Belongs to the prokaryotic/mitochondrial release factor family.</text>
</comment>
<dbReference type="AlphaFoldDB" id="A0A2N9X9C2"/>
<evidence type="ECO:0000313" key="3">
    <source>
        <dbReference type="EMBL" id="PIT41444.1"/>
    </source>
</evidence>
<dbReference type="InterPro" id="IPR045853">
    <property type="entry name" value="Pep_chain_release_fac_I_sf"/>
</dbReference>
<dbReference type="RefSeq" id="WP_100151535.1">
    <property type="nucleotide sequence ID" value="NZ_MEIL01000016.1"/>
</dbReference>
<evidence type="ECO:0000256" key="1">
    <source>
        <dbReference type="ARBA" id="ARBA00010835"/>
    </source>
</evidence>
<dbReference type="Pfam" id="PF00472">
    <property type="entry name" value="RF-1"/>
    <property type="match status" value="1"/>
</dbReference>
<dbReference type="Gene3D" id="3.30.160.20">
    <property type="match status" value="1"/>
</dbReference>
<dbReference type="EMBL" id="MEIL01000016">
    <property type="protein sequence ID" value="PIT41444.1"/>
    <property type="molecule type" value="Genomic_DNA"/>
</dbReference>
<sequence>MLLLQLSAAYGPAECCLAVAKALARLQHEAIEIQVEIDILEQEQSKHGLHSVLLALNGELERSLAKQWMGTIQWICPSPYRPKHKRKNWFIGAACYETITQHQSDEIIFDTMRASGAGGQHINKTESAVRATHLASGISVKIQTARSQHTNKKLAVLLLQHKLAQQKQQLYAKHKAERHHHHHQIARGNPKRIFIGQDFKPL</sequence>
<dbReference type="NCBIfam" id="TIGR03072">
    <property type="entry name" value="release_prfH"/>
    <property type="match status" value="1"/>
</dbReference>
<name>A0A2N9X9C2_9NEIS</name>
<dbReference type="PROSITE" id="PS00745">
    <property type="entry name" value="RF_PROK_I"/>
    <property type="match status" value="1"/>
</dbReference>
<evidence type="ECO:0000259" key="2">
    <source>
        <dbReference type="PROSITE" id="PS00745"/>
    </source>
</evidence>
<dbReference type="GO" id="GO:0003747">
    <property type="term" value="F:translation release factor activity"/>
    <property type="evidence" value="ECO:0007669"/>
    <property type="project" value="InterPro"/>
</dbReference>
<evidence type="ECO:0000313" key="4">
    <source>
        <dbReference type="Proteomes" id="UP000230202"/>
    </source>
</evidence>
<proteinExistence type="inferred from homology"/>
<protein>
    <submittedName>
        <fullName evidence="3">Peptide chain release factor H</fullName>
    </submittedName>
</protein>